<dbReference type="GO" id="GO:0008270">
    <property type="term" value="F:zinc ion binding"/>
    <property type="evidence" value="ECO:0007669"/>
    <property type="project" value="UniProtKB-KW"/>
</dbReference>
<dbReference type="GO" id="GO:0005634">
    <property type="term" value="C:nucleus"/>
    <property type="evidence" value="ECO:0007669"/>
    <property type="project" value="UniProtKB-SubCell"/>
</dbReference>
<keyword evidence="4" id="KW-0862">Zinc</keyword>
<feature type="domain" description="HAT C-terminal dimerisation" evidence="7">
    <location>
        <begin position="528"/>
        <end position="596"/>
    </location>
</feature>
<evidence type="ECO:0000256" key="3">
    <source>
        <dbReference type="ARBA" id="ARBA00022771"/>
    </source>
</evidence>
<gene>
    <name evidence="8" type="ORF">RDB_LOCUS14497</name>
</gene>
<dbReference type="Proteomes" id="UP000663831">
    <property type="component" value="Unassembled WGS sequence"/>
</dbReference>
<keyword evidence="3" id="KW-0863">Zinc-finger</keyword>
<organism evidence="8 9">
    <name type="scientific">Rhizoctonia solani</name>
    <dbReference type="NCBI Taxonomy" id="456999"/>
    <lineage>
        <taxon>Eukaryota</taxon>
        <taxon>Fungi</taxon>
        <taxon>Dikarya</taxon>
        <taxon>Basidiomycota</taxon>
        <taxon>Agaricomycotina</taxon>
        <taxon>Agaricomycetes</taxon>
        <taxon>Cantharellales</taxon>
        <taxon>Ceratobasidiaceae</taxon>
        <taxon>Rhizoctonia</taxon>
    </lineage>
</organism>
<evidence type="ECO:0000313" key="8">
    <source>
        <dbReference type="EMBL" id="CAE6400824.1"/>
    </source>
</evidence>
<dbReference type="PANTHER" id="PTHR46481:SF10">
    <property type="entry name" value="ZINC FINGER BED DOMAIN-CONTAINING PROTEIN 39"/>
    <property type="match status" value="1"/>
</dbReference>
<accession>A0A8H2WNP9</accession>
<keyword evidence="5" id="KW-0539">Nucleus</keyword>
<dbReference type="GO" id="GO:0046983">
    <property type="term" value="F:protein dimerization activity"/>
    <property type="evidence" value="ECO:0007669"/>
    <property type="project" value="InterPro"/>
</dbReference>
<protein>
    <recommendedName>
        <fullName evidence="7">HAT C-terminal dimerisation domain-containing protein</fullName>
    </recommendedName>
</protein>
<dbReference type="InterPro" id="IPR008906">
    <property type="entry name" value="HATC_C_dom"/>
</dbReference>
<evidence type="ECO:0000256" key="6">
    <source>
        <dbReference type="SAM" id="MobiDB-lite"/>
    </source>
</evidence>
<dbReference type="PANTHER" id="PTHR46481">
    <property type="entry name" value="ZINC FINGER BED DOMAIN-CONTAINING PROTEIN 4"/>
    <property type="match status" value="1"/>
</dbReference>
<dbReference type="SUPFAM" id="SSF53098">
    <property type="entry name" value="Ribonuclease H-like"/>
    <property type="match status" value="1"/>
</dbReference>
<evidence type="ECO:0000259" key="7">
    <source>
        <dbReference type="Pfam" id="PF05699"/>
    </source>
</evidence>
<evidence type="ECO:0000256" key="1">
    <source>
        <dbReference type="ARBA" id="ARBA00004123"/>
    </source>
</evidence>
<dbReference type="Pfam" id="PF05699">
    <property type="entry name" value="Dimer_Tnp_hAT"/>
    <property type="match status" value="1"/>
</dbReference>
<evidence type="ECO:0000313" key="9">
    <source>
        <dbReference type="Proteomes" id="UP000663831"/>
    </source>
</evidence>
<evidence type="ECO:0000256" key="5">
    <source>
        <dbReference type="ARBA" id="ARBA00023242"/>
    </source>
</evidence>
<dbReference type="EMBL" id="CAJMWV010000516">
    <property type="protein sequence ID" value="CAE6400824.1"/>
    <property type="molecule type" value="Genomic_DNA"/>
</dbReference>
<feature type="region of interest" description="Disordered" evidence="6">
    <location>
        <begin position="174"/>
        <end position="195"/>
    </location>
</feature>
<reference evidence="8" key="1">
    <citation type="submission" date="2021-01" db="EMBL/GenBank/DDBJ databases">
        <authorList>
            <person name="Kaushik A."/>
        </authorList>
    </citation>
    <scope>NUCLEOTIDE SEQUENCE</scope>
    <source>
        <strain evidence="8">AG3-1AP</strain>
    </source>
</reference>
<feature type="compositionally biased region" description="Polar residues" evidence="6">
    <location>
        <begin position="480"/>
        <end position="495"/>
    </location>
</feature>
<evidence type="ECO:0000256" key="2">
    <source>
        <dbReference type="ARBA" id="ARBA00022723"/>
    </source>
</evidence>
<comment type="caution">
    <text evidence="8">The sequence shown here is derived from an EMBL/GenBank/DDBJ whole genome shotgun (WGS) entry which is preliminary data.</text>
</comment>
<dbReference type="AlphaFoldDB" id="A0A8H2WNP9"/>
<feature type="region of interest" description="Disordered" evidence="6">
    <location>
        <begin position="472"/>
        <end position="496"/>
    </location>
</feature>
<name>A0A8H2WNP9_9AGAM</name>
<proteinExistence type="predicted"/>
<sequence>MALIPYSNIMFRVLLVVWCVVSYRPFHTVADQLFFNIVHMLWPDAVVPTPHTLSSDLLYIFGLATTRIRDTFLQMETGAHLAIDGWSSPLTASFLGVVVFWRSGSTMWRSVLDFIHLTHSHTGAYLAEKTLECLDRFGLRHHIVSAFMSVFSRPASKKRKLAANARAMNKQSVLNNSTARSAAGPSTAETAEFDDPALPSIDALDTALEVPGELVDEGMEQHNAIEVQTAVGAAIKGMLDLFGLQLSDSELKEAREVFPKASGFANRIHASGTLQAAFAERRNACKDLLSTQKEMPTQQVATRWGSAAACGRTHEELRMVVEMMTSNTTHKLGECQMSMPQWDILEDVNECLEVFDEPTHVHSQKGVPLIHLAIPDMHTLKFRLELMRDGAVINPRTGQPPRLVIRVAAYAALNVLNKYLRLLEASDIYWLVIALCPWNKLQWFVDRNYPAIRIQQVGRLLEDRFGEYTAQYAPPPAPESTHTAEGSSNPSSLSTRPHRLWMQTLPSTSDWNSTAMATAPPPTALSIYLATPLVCEAEINKHGALLQFWENEAKAGSVLGRLALDILTAPSSSVDVERAFSGGRMSVNYRQHRTSLATFRAKMAVGSWFGTPLLPDVAEVLEMVEGKGDTESGPPDLD</sequence>
<dbReference type="InterPro" id="IPR052035">
    <property type="entry name" value="ZnF_BED_domain_contain"/>
</dbReference>
<dbReference type="InterPro" id="IPR012337">
    <property type="entry name" value="RNaseH-like_sf"/>
</dbReference>
<evidence type="ECO:0000256" key="4">
    <source>
        <dbReference type="ARBA" id="ARBA00022833"/>
    </source>
</evidence>
<comment type="subcellular location">
    <subcellularLocation>
        <location evidence="1">Nucleus</location>
    </subcellularLocation>
</comment>
<keyword evidence="2" id="KW-0479">Metal-binding</keyword>